<accession>A0A085NLK4</accession>
<protein>
    <submittedName>
        <fullName evidence="1">Uncharacterized protein</fullName>
    </submittedName>
</protein>
<dbReference type="EMBL" id="KL367488">
    <property type="protein sequence ID" value="KFD70350.1"/>
    <property type="molecule type" value="Genomic_DNA"/>
</dbReference>
<dbReference type="AlphaFoldDB" id="A0A085NLK4"/>
<evidence type="ECO:0000313" key="1">
    <source>
        <dbReference type="EMBL" id="KFD70350.1"/>
    </source>
</evidence>
<gene>
    <name evidence="1" type="ORF">M514_06918</name>
</gene>
<sequence length="84" mass="9737">LTRRQTLQRTFNIPSSPFVLSTCQISTYRRDISRFADIENVLPTGERITKLTEEPLDLGYKHFCEKVEAIKTYFSKISLPTRGL</sequence>
<dbReference type="Proteomes" id="UP000030758">
    <property type="component" value="Unassembled WGS sequence"/>
</dbReference>
<organism evidence="1">
    <name type="scientific">Trichuris suis</name>
    <name type="common">pig whipworm</name>
    <dbReference type="NCBI Taxonomy" id="68888"/>
    <lineage>
        <taxon>Eukaryota</taxon>
        <taxon>Metazoa</taxon>
        <taxon>Ecdysozoa</taxon>
        <taxon>Nematoda</taxon>
        <taxon>Enoplea</taxon>
        <taxon>Dorylaimia</taxon>
        <taxon>Trichinellida</taxon>
        <taxon>Trichuridae</taxon>
        <taxon>Trichuris</taxon>
    </lineage>
</organism>
<reference evidence="1" key="1">
    <citation type="journal article" date="2014" name="Nat. Genet.">
        <title>Genome and transcriptome of the porcine whipworm Trichuris suis.</title>
        <authorList>
            <person name="Jex A.R."/>
            <person name="Nejsum P."/>
            <person name="Schwarz E.M."/>
            <person name="Hu L."/>
            <person name="Young N.D."/>
            <person name="Hall R.S."/>
            <person name="Korhonen P.K."/>
            <person name="Liao S."/>
            <person name="Thamsborg S."/>
            <person name="Xia J."/>
            <person name="Xu P."/>
            <person name="Wang S."/>
            <person name="Scheerlinck J.P."/>
            <person name="Hofmann A."/>
            <person name="Sternberg P.W."/>
            <person name="Wang J."/>
            <person name="Gasser R.B."/>
        </authorList>
    </citation>
    <scope>NUCLEOTIDE SEQUENCE [LARGE SCALE GENOMIC DNA]</scope>
    <source>
        <strain evidence="1">DCEP-RM93F</strain>
    </source>
</reference>
<feature type="non-terminal residue" evidence="1">
    <location>
        <position position="84"/>
    </location>
</feature>
<proteinExistence type="predicted"/>
<feature type="non-terminal residue" evidence="1">
    <location>
        <position position="1"/>
    </location>
</feature>
<name>A0A085NLK4_9BILA</name>